<dbReference type="GO" id="GO:0004523">
    <property type="term" value="F:RNA-DNA hybrid ribonuclease activity"/>
    <property type="evidence" value="ECO:0007669"/>
    <property type="project" value="InterPro"/>
</dbReference>
<dbReference type="SUPFAM" id="SSF53098">
    <property type="entry name" value="Ribonuclease H-like"/>
    <property type="match status" value="1"/>
</dbReference>
<protein>
    <submittedName>
        <fullName evidence="3">Ribonuclease H domain</fullName>
    </submittedName>
</protein>
<dbReference type="InterPro" id="IPR036397">
    <property type="entry name" value="RNaseH_sf"/>
</dbReference>
<proteinExistence type="predicted"/>
<accession>A0A200Q0R2</accession>
<feature type="domain" description="Reverse transcriptase zinc-binding" evidence="2">
    <location>
        <begin position="349"/>
        <end position="434"/>
    </location>
</feature>
<reference evidence="3 4" key="1">
    <citation type="journal article" date="2017" name="Mol. Plant">
        <title>The Genome of Medicinal Plant Macleaya cordata Provides New Insights into Benzylisoquinoline Alkaloids Metabolism.</title>
        <authorList>
            <person name="Liu X."/>
            <person name="Liu Y."/>
            <person name="Huang P."/>
            <person name="Ma Y."/>
            <person name="Qing Z."/>
            <person name="Tang Q."/>
            <person name="Cao H."/>
            <person name="Cheng P."/>
            <person name="Zheng Y."/>
            <person name="Yuan Z."/>
            <person name="Zhou Y."/>
            <person name="Liu J."/>
            <person name="Tang Z."/>
            <person name="Zhuo Y."/>
            <person name="Zhang Y."/>
            <person name="Yu L."/>
            <person name="Huang J."/>
            <person name="Yang P."/>
            <person name="Peng Q."/>
            <person name="Zhang J."/>
            <person name="Jiang W."/>
            <person name="Zhang Z."/>
            <person name="Lin K."/>
            <person name="Ro D.K."/>
            <person name="Chen X."/>
            <person name="Xiong X."/>
            <person name="Shang Y."/>
            <person name="Huang S."/>
            <person name="Zeng J."/>
        </authorList>
    </citation>
    <scope>NUCLEOTIDE SEQUENCE [LARGE SCALE GENOMIC DNA]</scope>
    <source>
        <strain evidence="4">cv. BLH2017</strain>
        <tissue evidence="3">Root</tissue>
    </source>
</reference>
<dbReference type="Pfam" id="PF13456">
    <property type="entry name" value="RVT_3"/>
    <property type="match status" value="1"/>
</dbReference>
<dbReference type="GO" id="GO:0003676">
    <property type="term" value="F:nucleic acid binding"/>
    <property type="evidence" value="ECO:0007669"/>
    <property type="project" value="InterPro"/>
</dbReference>
<dbReference type="InterPro" id="IPR026960">
    <property type="entry name" value="RVT-Znf"/>
</dbReference>
<dbReference type="Pfam" id="PF13966">
    <property type="entry name" value="zf-RVT"/>
    <property type="match status" value="1"/>
</dbReference>
<dbReference type="OMA" id="GQRINTE"/>
<dbReference type="AlphaFoldDB" id="A0A200Q0R2"/>
<dbReference type="Proteomes" id="UP000195402">
    <property type="component" value="Unassembled WGS sequence"/>
</dbReference>
<comment type="caution">
    <text evidence="3">The sequence shown here is derived from an EMBL/GenBank/DDBJ whole genome shotgun (WGS) entry which is preliminary data.</text>
</comment>
<gene>
    <name evidence="3" type="ORF">BVC80_453g11</name>
</gene>
<dbReference type="InterPro" id="IPR012337">
    <property type="entry name" value="RNaseH-like_sf"/>
</dbReference>
<dbReference type="OrthoDB" id="817163at2759"/>
<evidence type="ECO:0000259" key="1">
    <source>
        <dbReference type="Pfam" id="PF13456"/>
    </source>
</evidence>
<evidence type="ECO:0000313" key="4">
    <source>
        <dbReference type="Proteomes" id="UP000195402"/>
    </source>
</evidence>
<dbReference type="InterPro" id="IPR044730">
    <property type="entry name" value="RNase_H-like_dom_plant"/>
</dbReference>
<organism evidence="3 4">
    <name type="scientific">Macleaya cordata</name>
    <name type="common">Five-seeded plume-poppy</name>
    <name type="synonym">Bocconia cordata</name>
    <dbReference type="NCBI Taxonomy" id="56857"/>
    <lineage>
        <taxon>Eukaryota</taxon>
        <taxon>Viridiplantae</taxon>
        <taxon>Streptophyta</taxon>
        <taxon>Embryophyta</taxon>
        <taxon>Tracheophyta</taxon>
        <taxon>Spermatophyta</taxon>
        <taxon>Magnoliopsida</taxon>
        <taxon>Ranunculales</taxon>
        <taxon>Papaveraceae</taxon>
        <taxon>Papaveroideae</taxon>
        <taxon>Macleaya</taxon>
    </lineage>
</organism>
<dbReference type="Gene3D" id="3.30.420.10">
    <property type="entry name" value="Ribonuclease H-like superfamily/Ribonuclease H"/>
    <property type="match status" value="1"/>
</dbReference>
<dbReference type="PANTHER" id="PTHR33116:SF80">
    <property type="entry name" value="REVERSE TRANSCRIPTASE ZINC-BINDING DOMAIN-CONTAINING PROTEIN"/>
    <property type="match status" value="1"/>
</dbReference>
<keyword evidence="4" id="KW-1185">Reference proteome</keyword>
<name>A0A200Q0R2_MACCD</name>
<dbReference type="CDD" id="cd06222">
    <property type="entry name" value="RNase_H_like"/>
    <property type="match status" value="1"/>
</dbReference>
<dbReference type="InParanoid" id="A0A200Q0R2"/>
<dbReference type="STRING" id="56857.A0A200Q0R2"/>
<dbReference type="InterPro" id="IPR002156">
    <property type="entry name" value="RNaseH_domain"/>
</dbReference>
<evidence type="ECO:0000259" key="2">
    <source>
        <dbReference type="Pfam" id="PF13966"/>
    </source>
</evidence>
<feature type="domain" description="RNase H type-1" evidence="1">
    <location>
        <begin position="562"/>
        <end position="678"/>
    </location>
</feature>
<dbReference type="EMBL" id="MVGT01003444">
    <property type="protein sequence ID" value="OVA03985.1"/>
    <property type="molecule type" value="Genomic_DNA"/>
</dbReference>
<evidence type="ECO:0000313" key="3">
    <source>
        <dbReference type="EMBL" id="OVA03985.1"/>
    </source>
</evidence>
<dbReference type="PANTHER" id="PTHR33116">
    <property type="entry name" value="REVERSE TRANSCRIPTASE ZINC-BINDING DOMAIN-CONTAINING PROTEIN-RELATED-RELATED"/>
    <property type="match status" value="1"/>
</dbReference>
<sequence length="714" mass="80613">MAFRSEEIAAYHTPRMCSPVTHLLYADDTIIFLNGRVSSIRGCMEFLDRYCSCSGQRINTEKSSFLLHSKAPSNLVSSISHMTGYQRKSDVMVYLGAPIYDGRIRVRYFDDLLSKIRHKLAGWKANFLTQGGKLIMIRHVLSSMAIYLLSAVSVPTTVLQKVDRVISNFFWGSHEGKPKRKWVSWNAICKPVSEGGLGVRNVVEVMCSFRLKALWNAVTSKSVWSKFICAKYGIHNNILPSYTPPRTASKYWKECAMLLAVLVKNSAWKVGQGNMNFWYENWSNDGILAESHPEVTSYGNITLREAVGADFNINGLPSDCIPRVKYMYDSRLSSEMDVRLWASSPNGVFSIKSAFHQIRESAAICPFARFYWVDFIPKKLAVLFWRVLHNAVPVDVRIQNCAISLASACVCCGQRQIESLDHLLFQGNIATALWDHFAISFGLHREDFSDFRDFIWAWFHIAPVGSQLGSLASVLPLVIVWEIWSERNCRRHNAPPASIAFIRFKVLKWVHFINPLMKVDKHSPSSVHNILGRFGVPLTPVRRKPLMVLRWSAPPPGYFLLNTDGTSAGSLAAGGGVIRDNGGNIVAAFHSFYGPGTNNLAESRALLDGLLLCRQIGVSRIAVRVDSKLVASWFHYNYKIPWTILRWWNRIRDLAHCLDLVVGHVYRELNAPADAMASLGYYSRSDHIFLTDFPPRLVGLARLDRMGIPYIRNG</sequence>